<proteinExistence type="inferred from homology"/>
<dbReference type="InterPro" id="IPR003781">
    <property type="entry name" value="CoA-bd"/>
</dbReference>
<dbReference type="NCBIfam" id="NF003995">
    <property type="entry name" value="PRK05472.2-4"/>
    <property type="match status" value="1"/>
</dbReference>
<dbReference type="InterPro" id="IPR009718">
    <property type="entry name" value="Rex_DNA-bd_C_dom"/>
</dbReference>
<evidence type="ECO:0000256" key="6">
    <source>
        <dbReference type="ARBA" id="ARBA00023163"/>
    </source>
</evidence>
<name>D9QRU0_ACEAZ</name>
<dbReference type="NCBIfam" id="NF003996">
    <property type="entry name" value="PRK05472.2-5"/>
    <property type="match status" value="1"/>
</dbReference>
<evidence type="ECO:0000256" key="4">
    <source>
        <dbReference type="ARBA" id="ARBA00023027"/>
    </source>
</evidence>
<evidence type="ECO:0000256" key="2">
    <source>
        <dbReference type="ARBA" id="ARBA00022491"/>
    </source>
</evidence>
<evidence type="ECO:0000256" key="3">
    <source>
        <dbReference type="ARBA" id="ARBA00023015"/>
    </source>
</evidence>
<dbReference type="SMART" id="SM00881">
    <property type="entry name" value="CoA_binding"/>
    <property type="match status" value="1"/>
</dbReference>
<protein>
    <recommendedName>
        <fullName evidence="7">Redox-sensing transcriptional repressor Rex</fullName>
    </recommendedName>
</protein>
<dbReference type="InterPro" id="IPR036388">
    <property type="entry name" value="WH-like_DNA-bd_sf"/>
</dbReference>
<accession>D9QRU0</accession>
<evidence type="ECO:0000313" key="9">
    <source>
        <dbReference type="EMBL" id="ADL13231.1"/>
    </source>
</evidence>
<keyword evidence="5 7" id="KW-0238">DNA-binding</keyword>
<dbReference type="HOGENOM" id="CLU_061534_1_0_9"/>
<dbReference type="Gene3D" id="1.10.10.10">
    <property type="entry name" value="Winged helix-like DNA-binding domain superfamily/Winged helix DNA-binding domain"/>
    <property type="match status" value="1"/>
</dbReference>
<sequence>MPKETKEVSESVIKRMSFYSQILEKLKTKDVEFISIQQLEEKFGLNVIRFRKDLACFGEFNMQELVMNQWEVDKLLSKLKKILGLNKKQKAILIGGGRIGTALTDFNQKEKNSEVKIKSVFDNDPEKIGTKIGELEIKPVSKVPQVVKEINPEIGIITVSNQTAQQVADLLIENGIKVLLNFASIHVEVPEEVYLQNIDLTLEMRKLMYYSNS</sequence>
<dbReference type="Pfam" id="PF06971">
    <property type="entry name" value="Put_DNA-bind_N"/>
    <property type="match status" value="1"/>
</dbReference>
<evidence type="ECO:0000256" key="1">
    <source>
        <dbReference type="ARBA" id="ARBA00022490"/>
    </source>
</evidence>
<dbReference type="InterPro" id="IPR022876">
    <property type="entry name" value="Tscrpt_rep_Rex"/>
</dbReference>
<dbReference type="NCBIfam" id="NF003994">
    <property type="entry name" value="PRK05472.2-3"/>
    <property type="match status" value="1"/>
</dbReference>
<dbReference type="STRING" id="574087.Acear_1726"/>
<dbReference type="eggNOG" id="COG2344">
    <property type="taxonomic scope" value="Bacteria"/>
</dbReference>
<comment type="subcellular location">
    <subcellularLocation>
        <location evidence="7">Cytoplasm</location>
    </subcellularLocation>
</comment>
<evidence type="ECO:0000313" key="10">
    <source>
        <dbReference type="Proteomes" id="UP000001661"/>
    </source>
</evidence>
<comment type="function">
    <text evidence="7">Modulates transcription in response to changes in cellular NADH/NAD(+) redox state.</text>
</comment>
<dbReference type="GO" id="GO:0045892">
    <property type="term" value="P:negative regulation of DNA-templated transcription"/>
    <property type="evidence" value="ECO:0007669"/>
    <property type="project" value="InterPro"/>
</dbReference>
<feature type="domain" description="CoA-binding" evidence="8">
    <location>
        <begin position="84"/>
        <end position="186"/>
    </location>
</feature>
<dbReference type="Proteomes" id="UP000001661">
    <property type="component" value="Chromosome"/>
</dbReference>
<dbReference type="PANTHER" id="PTHR35786:SF1">
    <property type="entry name" value="REDOX-SENSING TRANSCRIPTIONAL REPRESSOR REX 1"/>
    <property type="match status" value="1"/>
</dbReference>
<comment type="subunit">
    <text evidence="7">Homodimer.</text>
</comment>
<gene>
    <name evidence="7" type="primary">rex</name>
    <name evidence="9" type="ordered locus">Acear_1726</name>
</gene>
<dbReference type="InterPro" id="IPR036390">
    <property type="entry name" value="WH_DNA-bd_sf"/>
</dbReference>
<dbReference type="AlphaFoldDB" id="D9QRU0"/>
<dbReference type="HAMAP" id="MF_01131">
    <property type="entry name" value="Rex"/>
    <property type="match status" value="1"/>
</dbReference>
<keyword evidence="4 7" id="KW-0520">NAD</keyword>
<dbReference type="SUPFAM" id="SSF51735">
    <property type="entry name" value="NAD(P)-binding Rossmann-fold domains"/>
    <property type="match status" value="1"/>
</dbReference>
<dbReference type="PANTHER" id="PTHR35786">
    <property type="entry name" value="REDOX-SENSING TRANSCRIPTIONAL REPRESSOR REX"/>
    <property type="match status" value="1"/>
</dbReference>
<reference evidence="9 10" key="1">
    <citation type="journal article" date="2010" name="Stand. Genomic Sci.">
        <title>Complete genome sequence of Acetohalobium arabaticum type strain (Z-7288).</title>
        <authorList>
            <person name="Sikorski J."/>
            <person name="Lapidus A."/>
            <person name="Chertkov O."/>
            <person name="Lucas S."/>
            <person name="Copeland A."/>
            <person name="Glavina Del Rio T."/>
            <person name="Nolan M."/>
            <person name="Tice H."/>
            <person name="Cheng J.F."/>
            <person name="Han C."/>
            <person name="Brambilla E."/>
            <person name="Pitluck S."/>
            <person name="Liolios K."/>
            <person name="Ivanova N."/>
            <person name="Mavromatis K."/>
            <person name="Mikhailova N."/>
            <person name="Pati A."/>
            <person name="Bruce D."/>
            <person name="Detter C."/>
            <person name="Tapia R."/>
            <person name="Goodwin L."/>
            <person name="Chen A."/>
            <person name="Palaniappan K."/>
            <person name="Land M."/>
            <person name="Hauser L."/>
            <person name="Chang Y.J."/>
            <person name="Jeffries C.D."/>
            <person name="Rohde M."/>
            <person name="Goker M."/>
            <person name="Spring S."/>
            <person name="Woyke T."/>
            <person name="Bristow J."/>
            <person name="Eisen J.A."/>
            <person name="Markowitz V."/>
            <person name="Hugenholtz P."/>
            <person name="Kyrpides N.C."/>
            <person name="Klenk H.P."/>
        </authorList>
    </citation>
    <scope>NUCLEOTIDE SEQUENCE [LARGE SCALE GENOMIC DNA]</scope>
    <source>
        <strain evidence="10">ATCC 49924 / DSM 5501 / Z-7288</strain>
    </source>
</reference>
<keyword evidence="2 7" id="KW-0678">Repressor</keyword>
<dbReference type="Gene3D" id="3.40.50.720">
    <property type="entry name" value="NAD(P)-binding Rossmann-like Domain"/>
    <property type="match status" value="1"/>
</dbReference>
<evidence type="ECO:0000256" key="7">
    <source>
        <dbReference type="HAMAP-Rule" id="MF_01131"/>
    </source>
</evidence>
<comment type="similarity">
    <text evidence="7">Belongs to the transcriptional regulatory Rex family.</text>
</comment>
<keyword evidence="6 7" id="KW-0804">Transcription</keyword>
<dbReference type="EMBL" id="CP002105">
    <property type="protein sequence ID" value="ADL13231.1"/>
    <property type="molecule type" value="Genomic_DNA"/>
</dbReference>
<dbReference type="RefSeq" id="WP_013278676.1">
    <property type="nucleotide sequence ID" value="NC_014378.1"/>
</dbReference>
<dbReference type="GO" id="GO:0003700">
    <property type="term" value="F:DNA-binding transcription factor activity"/>
    <property type="evidence" value="ECO:0007669"/>
    <property type="project" value="UniProtKB-UniRule"/>
</dbReference>
<dbReference type="GO" id="GO:0003677">
    <property type="term" value="F:DNA binding"/>
    <property type="evidence" value="ECO:0007669"/>
    <property type="project" value="UniProtKB-UniRule"/>
</dbReference>
<organism evidence="9 10">
    <name type="scientific">Acetohalobium arabaticum (strain ATCC 49924 / DSM 5501 / Z-7288)</name>
    <dbReference type="NCBI Taxonomy" id="574087"/>
    <lineage>
        <taxon>Bacteria</taxon>
        <taxon>Bacillati</taxon>
        <taxon>Bacillota</taxon>
        <taxon>Clostridia</taxon>
        <taxon>Halanaerobiales</taxon>
        <taxon>Halobacteroidaceae</taxon>
        <taxon>Acetohalobium</taxon>
    </lineage>
</organism>
<dbReference type="Pfam" id="PF02629">
    <property type="entry name" value="CoA_binding"/>
    <property type="match status" value="1"/>
</dbReference>
<evidence type="ECO:0000256" key="5">
    <source>
        <dbReference type="ARBA" id="ARBA00023125"/>
    </source>
</evidence>
<keyword evidence="10" id="KW-1185">Reference proteome</keyword>
<dbReference type="SUPFAM" id="SSF46785">
    <property type="entry name" value="Winged helix' DNA-binding domain"/>
    <property type="match status" value="1"/>
</dbReference>
<feature type="DNA-binding region" description="H-T-H motif" evidence="7">
    <location>
        <begin position="18"/>
        <end position="57"/>
    </location>
</feature>
<evidence type="ECO:0000259" key="8">
    <source>
        <dbReference type="SMART" id="SM00881"/>
    </source>
</evidence>
<keyword evidence="1 7" id="KW-0963">Cytoplasm</keyword>
<dbReference type="GO" id="GO:0051775">
    <property type="term" value="P:response to redox state"/>
    <property type="evidence" value="ECO:0007669"/>
    <property type="project" value="InterPro"/>
</dbReference>
<keyword evidence="3 7" id="KW-0805">Transcription regulation</keyword>
<dbReference type="KEGG" id="aar:Acear_1726"/>
<dbReference type="OrthoDB" id="9784760at2"/>
<feature type="binding site" evidence="7">
    <location>
        <begin position="95"/>
        <end position="100"/>
    </location>
    <ligand>
        <name>NAD(+)</name>
        <dbReference type="ChEBI" id="CHEBI:57540"/>
    </ligand>
</feature>
<dbReference type="GO" id="GO:0005737">
    <property type="term" value="C:cytoplasm"/>
    <property type="evidence" value="ECO:0007669"/>
    <property type="project" value="UniProtKB-SubCell"/>
</dbReference>
<dbReference type="InterPro" id="IPR036291">
    <property type="entry name" value="NAD(P)-bd_dom_sf"/>
</dbReference>